<dbReference type="PRINTS" id="PR00081">
    <property type="entry name" value="GDHRDH"/>
</dbReference>
<dbReference type="PANTHER" id="PTHR44147:SF2">
    <property type="entry name" value="DEHYDROGENASE_REDUCTASE SDR FAMILY MEMBER 1"/>
    <property type="match status" value="1"/>
</dbReference>
<protein>
    <recommendedName>
        <fullName evidence="2">Short-chain dehydrogenase/reductase SDR</fullName>
    </recommendedName>
</protein>
<dbReference type="SUPFAM" id="SSF51735">
    <property type="entry name" value="NAD(P)-binding Rossmann-fold domains"/>
    <property type="match status" value="1"/>
</dbReference>
<dbReference type="Gene3D" id="3.40.50.720">
    <property type="entry name" value="NAD(P)-binding Rossmann-like Domain"/>
    <property type="match status" value="1"/>
</dbReference>
<reference evidence="1" key="1">
    <citation type="submission" date="2018-05" db="EMBL/GenBank/DDBJ databases">
        <authorList>
            <person name="Lanie J.A."/>
            <person name="Ng W.-L."/>
            <person name="Kazmierczak K.M."/>
            <person name="Andrzejewski T.M."/>
            <person name="Davidsen T.M."/>
            <person name="Wayne K.J."/>
            <person name="Tettelin H."/>
            <person name="Glass J.I."/>
            <person name="Rusch D."/>
            <person name="Podicherti R."/>
            <person name="Tsui H.-C.T."/>
            <person name="Winkler M.E."/>
        </authorList>
    </citation>
    <scope>NUCLEOTIDE SEQUENCE</scope>
</reference>
<organism evidence="1">
    <name type="scientific">marine metagenome</name>
    <dbReference type="NCBI Taxonomy" id="408172"/>
    <lineage>
        <taxon>unclassified sequences</taxon>
        <taxon>metagenomes</taxon>
        <taxon>ecological metagenomes</taxon>
    </lineage>
</organism>
<dbReference type="PANTHER" id="PTHR44147">
    <property type="entry name" value="DEHYDROGENASE/REDUCTASE SDR FAMILY MEMBER 1"/>
    <property type="match status" value="1"/>
</dbReference>
<dbReference type="InterPro" id="IPR036291">
    <property type="entry name" value="NAD(P)-bd_dom_sf"/>
</dbReference>
<evidence type="ECO:0000313" key="1">
    <source>
        <dbReference type="EMBL" id="SVA91388.1"/>
    </source>
</evidence>
<dbReference type="EMBL" id="UINC01022219">
    <property type="protein sequence ID" value="SVA91388.1"/>
    <property type="molecule type" value="Genomic_DNA"/>
</dbReference>
<accession>A0A381ZQ13</accession>
<name>A0A381ZQ13_9ZZZZ</name>
<sequence>MNRTAPLAGQVAVVTGASRGIGKGIAIGLGEAGATVYVTGRTRGSGDRTIDTTAELVSLAGGQGHAVEVDHAVDSEIDELFELVESEHGGLDILVNNVFKIPDPPAWEGGFWEHPLEIWDGQVGIGLRSHYVASRSAAPLLLQHEGSMIFNITSPAGFTYLFNAAYSIGKAALDRMTHDLGLELLSKGVSVIGLRPGPVRTEFIQDQASAGASVLTEGAETPIFVGRVVAAVAADQGRFEMTGRVHWTTDLGSHYGLVDEDGAIPMSARERFKDAPRADPYASEPMTKLRLTRHGGVEVEN</sequence>
<evidence type="ECO:0008006" key="2">
    <source>
        <dbReference type="Google" id="ProtNLM"/>
    </source>
</evidence>
<gene>
    <name evidence="1" type="ORF">METZ01_LOCUS144242</name>
</gene>
<dbReference type="Pfam" id="PF00106">
    <property type="entry name" value="adh_short"/>
    <property type="match status" value="1"/>
</dbReference>
<proteinExistence type="predicted"/>
<dbReference type="InterPro" id="IPR002347">
    <property type="entry name" value="SDR_fam"/>
</dbReference>
<dbReference type="AlphaFoldDB" id="A0A381ZQ13"/>